<keyword evidence="2" id="KW-0812">Transmembrane</keyword>
<dbReference type="SUPFAM" id="SSF54523">
    <property type="entry name" value="Pili subunits"/>
    <property type="match status" value="1"/>
</dbReference>
<dbReference type="EMBL" id="CP059558">
    <property type="protein sequence ID" value="QUY36904.1"/>
    <property type="molecule type" value="Genomic_DNA"/>
</dbReference>
<dbReference type="GO" id="GO:0043683">
    <property type="term" value="P:type IV pilus assembly"/>
    <property type="evidence" value="ECO:0007669"/>
    <property type="project" value="InterPro"/>
</dbReference>
<evidence type="ECO:0000313" key="3">
    <source>
        <dbReference type="EMBL" id="QUY36904.1"/>
    </source>
</evidence>
<keyword evidence="2" id="KW-0472">Membrane</keyword>
<dbReference type="PANTHER" id="PTHR30093:SF47">
    <property type="entry name" value="TYPE IV PILUS NON-CORE MINOR PILIN PILE"/>
    <property type="match status" value="1"/>
</dbReference>
<proteinExistence type="predicted"/>
<gene>
    <name evidence="3" type="ORF">H2677_01460</name>
</gene>
<evidence type="ECO:0000256" key="1">
    <source>
        <dbReference type="ARBA" id="ARBA00022481"/>
    </source>
</evidence>
<dbReference type="AlphaFoldDB" id="A0AAX1MIY7"/>
<dbReference type="NCBIfam" id="TIGR02532">
    <property type="entry name" value="IV_pilin_GFxxxE"/>
    <property type="match status" value="1"/>
</dbReference>
<name>A0AAX1MIY7_ACIJU</name>
<dbReference type="Pfam" id="PF16732">
    <property type="entry name" value="ComP_DUS"/>
    <property type="match status" value="1"/>
</dbReference>
<feature type="transmembrane region" description="Helical" evidence="2">
    <location>
        <begin position="6"/>
        <end position="31"/>
    </location>
</feature>
<organism evidence="3 4">
    <name type="scientific">Acinetobacter junii</name>
    <dbReference type="NCBI Taxonomy" id="40215"/>
    <lineage>
        <taxon>Bacteria</taxon>
        <taxon>Pseudomonadati</taxon>
        <taxon>Pseudomonadota</taxon>
        <taxon>Gammaproteobacteria</taxon>
        <taxon>Moraxellales</taxon>
        <taxon>Moraxellaceae</taxon>
        <taxon>Acinetobacter</taxon>
    </lineage>
</organism>
<dbReference type="InterPro" id="IPR045584">
    <property type="entry name" value="Pilin-like"/>
</dbReference>
<dbReference type="PROSITE" id="PS00409">
    <property type="entry name" value="PROKAR_NTER_METHYL"/>
    <property type="match status" value="1"/>
</dbReference>
<dbReference type="GeneID" id="70091159"/>
<keyword evidence="1" id="KW-0488">Methylation</keyword>
<evidence type="ECO:0000313" key="4">
    <source>
        <dbReference type="Proteomes" id="UP000679388"/>
    </source>
</evidence>
<evidence type="ECO:0000256" key="2">
    <source>
        <dbReference type="SAM" id="Phobius"/>
    </source>
</evidence>
<accession>A0AAX1MIY7</accession>
<dbReference type="InterPro" id="IPR000983">
    <property type="entry name" value="Bac_GSPG_pilin"/>
</dbReference>
<keyword evidence="2" id="KW-1133">Transmembrane helix</keyword>
<dbReference type="GO" id="GO:0015628">
    <property type="term" value="P:protein secretion by the type II secretion system"/>
    <property type="evidence" value="ECO:0007669"/>
    <property type="project" value="InterPro"/>
</dbReference>
<dbReference type="InterPro" id="IPR012902">
    <property type="entry name" value="N_methyl_site"/>
</dbReference>
<dbReference type="InterPro" id="IPR031982">
    <property type="entry name" value="PilE-like"/>
</dbReference>
<dbReference type="Gene3D" id="3.30.700.10">
    <property type="entry name" value="Glycoprotein, Type 4 Pilin"/>
    <property type="match status" value="1"/>
</dbReference>
<dbReference type="PRINTS" id="PR00813">
    <property type="entry name" value="BCTERIALGSPG"/>
</dbReference>
<protein>
    <submittedName>
        <fullName evidence="3">Prepilin-type N-terminal cleavage/methylation domain-containing protein</fullName>
    </submittedName>
</protein>
<dbReference type="Proteomes" id="UP000679388">
    <property type="component" value="Chromosome"/>
</dbReference>
<dbReference type="GO" id="GO:0015627">
    <property type="term" value="C:type II protein secretion system complex"/>
    <property type="evidence" value="ECO:0007669"/>
    <property type="project" value="InterPro"/>
</dbReference>
<sequence>MVKSNTGFTLIEVMIVVAIIGVLAAIAYPSYQNHVRKTKRVEMQSTLIDLGAKIQRYKIANFKVKNAKKTDLGIASAYPLQGQALYDVTLSPLTSGALSSEAWTLTATPKTGTSQTGTGAITLNYQNIKCWYDGKDAPTSSDTCTTW</sequence>
<dbReference type="PANTHER" id="PTHR30093">
    <property type="entry name" value="GENERAL SECRETION PATHWAY PROTEIN G"/>
    <property type="match status" value="1"/>
</dbReference>
<dbReference type="Pfam" id="PF07963">
    <property type="entry name" value="N_methyl"/>
    <property type="match status" value="1"/>
</dbReference>
<reference evidence="3" key="1">
    <citation type="submission" date="2020-07" db="EMBL/GenBank/DDBJ databases">
        <title>Acinetobacter junii strain YR7 chromosome and plasmid pNDM-YR7.</title>
        <authorList>
            <person name="Tang B."/>
        </authorList>
    </citation>
    <scope>NUCLEOTIDE SEQUENCE</scope>
    <source>
        <strain evidence="3">YR7</strain>
    </source>
</reference>
<dbReference type="RefSeq" id="WP_212639006.1">
    <property type="nucleotide sequence ID" value="NZ_CP059558.1"/>
</dbReference>